<organism evidence="2 3">
    <name type="scientific">Planotetraspora mira</name>
    <dbReference type="NCBI Taxonomy" id="58121"/>
    <lineage>
        <taxon>Bacteria</taxon>
        <taxon>Bacillati</taxon>
        <taxon>Actinomycetota</taxon>
        <taxon>Actinomycetes</taxon>
        <taxon>Streptosporangiales</taxon>
        <taxon>Streptosporangiaceae</taxon>
        <taxon>Planotetraspora</taxon>
    </lineage>
</organism>
<comment type="caution">
    <text evidence="2">The sequence shown here is derived from an EMBL/GenBank/DDBJ whole genome shotgun (WGS) entry which is preliminary data.</text>
</comment>
<dbReference type="RefSeq" id="WP_203950920.1">
    <property type="nucleotide sequence ID" value="NZ_BOOO01000001.1"/>
</dbReference>
<sequence length="49" mass="5057">MKSTVLGGTGSVGVPISAADPHDKPRRMVTAVRRVTPGACRDIAGITRP</sequence>
<evidence type="ECO:0000256" key="1">
    <source>
        <dbReference type="SAM" id="MobiDB-lite"/>
    </source>
</evidence>
<dbReference type="Proteomes" id="UP000650628">
    <property type="component" value="Unassembled WGS sequence"/>
</dbReference>
<proteinExistence type="predicted"/>
<gene>
    <name evidence="2" type="ORF">Pmi06nite_02890</name>
</gene>
<keyword evidence="3" id="KW-1185">Reference proteome</keyword>
<evidence type="ECO:0000313" key="2">
    <source>
        <dbReference type="EMBL" id="GII26847.1"/>
    </source>
</evidence>
<protein>
    <submittedName>
        <fullName evidence="2">Uncharacterized protein</fullName>
    </submittedName>
</protein>
<name>A0A8J3TKJ0_9ACTN</name>
<dbReference type="EMBL" id="BOOO01000001">
    <property type="protein sequence ID" value="GII26847.1"/>
    <property type="molecule type" value="Genomic_DNA"/>
</dbReference>
<evidence type="ECO:0000313" key="3">
    <source>
        <dbReference type="Proteomes" id="UP000650628"/>
    </source>
</evidence>
<accession>A0A8J3TKJ0</accession>
<feature type="region of interest" description="Disordered" evidence="1">
    <location>
        <begin position="1"/>
        <end position="24"/>
    </location>
</feature>
<dbReference type="AlphaFoldDB" id="A0A8J3TKJ0"/>
<reference evidence="2 3" key="1">
    <citation type="submission" date="2021-01" db="EMBL/GenBank/DDBJ databases">
        <title>Whole genome shotgun sequence of Planotetraspora mira NBRC 15435.</title>
        <authorList>
            <person name="Komaki H."/>
            <person name="Tamura T."/>
        </authorList>
    </citation>
    <scope>NUCLEOTIDE SEQUENCE [LARGE SCALE GENOMIC DNA]</scope>
    <source>
        <strain evidence="2 3">NBRC 15435</strain>
    </source>
</reference>